<reference evidence="7 8" key="1">
    <citation type="submission" date="2018-04" db="EMBL/GenBank/DDBJ databases">
        <title>Novel Campyloabacter and Helicobacter Species and Strains.</title>
        <authorList>
            <person name="Mannion A.J."/>
            <person name="Shen Z."/>
            <person name="Fox J.G."/>
        </authorList>
    </citation>
    <scope>NUCLEOTIDE SEQUENCE [LARGE SCALE GENOMIC DNA]</scope>
    <source>
        <strain evidence="7 8">MIT 04-9362</strain>
    </source>
</reference>
<gene>
    <name evidence="7" type="ORF">CQA57_05050</name>
</gene>
<keyword evidence="5" id="KW-1133">Transmembrane helix</keyword>
<feature type="domain" description="Cytochrome c" evidence="6">
    <location>
        <begin position="51"/>
        <end position="171"/>
    </location>
</feature>
<accession>A0A3D8J7R7</accession>
<feature type="domain" description="Cytochrome c" evidence="6">
    <location>
        <begin position="172"/>
        <end position="265"/>
    </location>
</feature>
<dbReference type="AlphaFoldDB" id="A0A3D8J7R7"/>
<feature type="transmembrane region" description="Helical" evidence="5">
    <location>
        <begin position="275"/>
        <end position="293"/>
    </location>
</feature>
<dbReference type="SUPFAM" id="SSF46626">
    <property type="entry name" value="Cytochrome c"/>
    <property type="match status" value="2"/>
</dbReference>
<evidence type="ECO:0000313" key="8">
    <source>
        <dbReference type="Proteomes" id="UP000256695"/>
    </source>
</evidence>
<evidence type="ECO:0000256" key="4">
    <source>
        <dbReference type="PROSITE-ProRule" id="PRU00433"/>
    </source>
</evidence>
<dbReference type="OrthoDB" id="5351961at2"/>
<dbReference type="PIRSF" id="PIRSF019225">
    <property type="entry name" value="Ubol_Cyt_c_Rdtase_Cyt_c_su_prd"/>
    <property type="match status" value="1"/>
</dbReference>
<dbReference type="InterPro" id="IPR009056">
    <property type="entry name" value="Cyt_c-like_dom"/>
</dbReference>
<dbReference type="InterPro" id="IPR036909">
    <property type="entry name" value="Cyt_c-like_dom_sf"/>
</dbReference>
<dbReference type="Pfam" id="PF00034">
    <property type="entry name" value="Cytochrom_C"/>
    <property type="match status" value="2"/>
</dbReference>
<evidence type="ECO:0000256" key="2">
    <source>
        <dbReference type="ARBA" id="ARBA00022723"/>
    </source>
</evidence>
<dbReference type="InterPro" id="IPR021195">
    <property type="entry name" value="Ubol_Cyt_c_Rdtase_Cyt_c_su_prd"/>
</dbReference>
<dbReference type="Gene3D" id="1.20.5.100">
    <property type="entry name" value="Cytochrome c1, transmembrane anchor, C-terminal"/>
    <property type="match status" value="1"/>
</dbReference>
<evidence type="ECO:0000256" key="3">
    <source>
        <dbReference type="ARBA" id="ARBA00023004"/>
    </source>
</evidence>
<evidence type="ECO:0000259" key="6">
    <source>
        <dbReference type="PROSITE" id="PS51007"/>
    </source>
</evidence>
<name>A0A3D8J7R7_9HELI</name>
<keyword evidence="2 4" id="KW-0479">Metal-binding</keyword>
<dbReference type="RefSeq" id="WP_115579141.1">
    <property type="nucleotide sequence ID" value="NZ_NXLX01000010.1"/>
</dbReference>
<evidence type="ECO:0000313" key="7">
    <source>
        <dbReference type="EMBL" id="RDU73549.1"/>
    </source>
</evidence>
<dbReference type="GO" id="GO:0009055">
    <property type="term" value="F:electron transfer activity"/>
    <property type="evidence" value="ECO:0007669"/>
    <property type="project" value="InterPro"/>
</dbReference>
<keyword evidence="8" id="KW-1185">Reference proteome</keyword>
<proteinExistence type="predicted"/>
<keyword evidence="5" id="KW-0472">Membrane</keyword>
<dbReference type="EMBL" id="NXLX01000010">
    <property type="protein sequence ID" value="RDU73549.1"/>
    <property type="molecule type" value="Genomic_DNA"/>
</dbReference>
<dbReference type="PROSITE" id="PS51007">
    <property type="entry name" value="CYTC"/>
    <property type="match status" value="2"/>
</dbReference>
<dbReference type="Gene3D" id="1.10.760.10">
    <property type="entry name" value="Cytochrome c-like domain"/>
    <property type="match status" value="2"/>
</dbReference>
<keyword evidence="3 4" id="KW-0408">Iron</keyword>
<sequence length="302" mass="33245">MRELKILAILIVIVGIIYWGVEPLAHSIMHPKVAPADFAFQDLSAVDMSKADAKKGKDLTMDNCASCHSITSQGIQAPMDDVSAASAFGVVPPDLSNAGAVFDAKFLVHFIQDPVRASLVSHKFKVSCEGMDSEQCEKNNAGKIDYPMNAFAGILSMQETIDIVAYLKSIAPESLSNKEVFAQACERCHSVKYDKVTALTSDSDLSRYLGAKAPDLSMMIRSKGEHYLNIFINDPQKELSGTAMPRVGLTKEAQHQVIEYLENVGDSKKAERDSLGIKIMIFFAVLSLLAYAWKRQIWKDLH</sequence>
<dbReference type="Proteomes" id="UP000256695">
    <property type="component" value="Unassembled WGS sequence"/>
</dbReference>
<dbReference type="GO" id="GO:0046872">
    <property type="term" value="F:metal ion binding"/>
    <property type="evidence" value="ECO:0007669"/>
    <property type="project" value="UniProtKB-KW"/>
</dbReference>
<keyword evidence="5" id="KW-0812">Transmembrane</keyword>
<organism evidence="7 8">
    <name type="scientific">Helicobacter anseris</name>
    <dbReference type="NCBI Taxonomy" id="375926"/>
    <lineage>
        <taxon>Bacteria</taxon>
        <taxon>Pseudomonadati</taxon>
        <taxon>Campylobacterota</taxon>
        <taxon>Epsilonproteobacteria</taxon>
        <taxon>Campylobacterales</taxon>
        <taxon>Helicobacteraceae</taxon>
        <taxon>Helicobacter</taxon>
    </lineage>
</organism>
<evidence type="ECO:0000256" key="1">
    <source>
        <dbReference type="ARBA" id="ARBA00022617"/>
    </source>
</evidence>
<keyword evidence="1 4" id="KW-0349">Heme</keyword>
<protein>
    <submittedName>
        <fullName evidence="7">Cytochrome C</fullName>
    </submittedName>
</protein>
<feature type="transmembrane region" description="Helical" evidence="5">
    <location>
        <begin position="6"/>
        <end position="25"/>
    </location>
</feature>
<comment type="caution">
    <text evidence="7">The sequence shown here is derived from an EMBL/GenBank/DDBJ whole genome shotgun (WGS) entry which is preliminary data.</text>
</comment>
<evidence type="ECO:0000256" key="5">
    <source>
        <dbReference type="SAM" id="Phobius"/>
    </source>
</evidence>
<dbReference type="GO" id="GO:0020037">
    <property type="term" value="F:heme binding"/>
    <property type="evidence" value="ECO:0007669"/>
    <property type="project" value="InterPro"/>
</dbReference>